<organism evidence="1">
    <name type="scientific">Arundo donax</name>
    <name type="common">Giant reed</name>
    <name type="synonym">Donax arundinaceus</name>
    <dbReference type="NCBI Taxonomy" id="35708"/>
    <lineage>
        <taxon>Eukaryota</taxon>
        <taxon>Viridiplantae</taxon>
        <taxon>Streptophyta</taxon>
        <taxon>Embryophyta</taxon>
        <taxon>Tracheophyta</taxon>
        <taxon>Spermatophyta</taxon>
        <taxon>Magnoliopsida</taxon>
        <taxon>Liliopsida</taxon>
        <taxon>Poales</taxon>
        <taxon>Poaceae</taxon>
        <taxon>PACMAD clade</taxon>
        <taxon>Arundinoideae</taxon>
        <taxon>Arundineae</taxon>
        <taxon>Arundo</taxon>
    </lineage>
</organism>
<name>A0A0A9FP60_ARUDO</name>
<reference evidence="1" key="2">
    <citation type="journal article" date="2015" name="Data Brief">
        <title>Shoot transcriptome of the giant reed, Arundo donax.</title>
        <authorList>
            <person name="Barrero R.A."/>
            <person name="Guerrero F.D."/>
            <person name="Moolhuijzen P."/>
            <person name="Goolsby J.A."/>
            <person name="Tidwell J."/>
            <person name="Bellgard S.E."/>
            <person name="Bellgard M.I."/>
        </authorList>
    </citation>
    <scope>NUCLEOTIDE SEQUENCE</scope>
    <source>
        <tissue evidence="1">Shoot tissue taken approximately 20 cm above the soil surface</tissue>
    </source>
</reference>
<sequence length="82" mass="9359">MKSSLPQHRSKCKTSTKQCYLPPPQQAFQRYTQRTDCLKDDSSWHGKMLMSRTGTMQGKHDKGTMLLFAESETGGPPRRGRN</sequence>
<dbReference type="EMBL" id="GBRH01183814">
    <property type="protein sequence ID" value="JAE14082.1"/>
    <property type="molecule type" value="Transcribed_RNA"/>
</dbReference>
<proteinExistence type="predicted"/>
<dbReference type="AlphaFoldDB" id="A0A0A9FP60"/>
<evidence type="ECO:0000313" key="1">
    <source>
        <dbReference type="EMBL" id="JAE14082.1"/>
    </source>
</evidence>
<reference evidence="1" key="1">
    <citation type="submission" date="2014-09" db="EMBL/GenBank/DDBJ databases">
        <authorList>
            <person name="Magalhaes I.L.F."/>
            <person name="Oliveira U."/>
            <person name="Santos F.R."/>
            <person name="Vidigal T.H.D.A."/>
            <person name="Brescovit A.D."/>
            <person name="Santos A.J."/>
        </authorList>
    </citation>
    <scope>NUCLEOTIDE SEQUENCE</scope>
    <source>
        <tissue evidence="1">Shoot tissue taken approximately 20 cm above the soil surface</tissue>
    </source>
</reference>
<accession>A0A0A9FP60</accession>
<protein>
    <submittedName>
        <fullName evidence="1">RBL11</fullName>
    </submittedName>
</protein>